<name>A0A0V1G9I5_9BILA</name>
<dbReference type="EMBL" id="JYDP01004453">
    <property type="protein sequence ID" value="KRY94879.1"/>
    <property type="molecule type" value="Genomic_DNA"/>
</dbReference>
<sequence length="38" mass="4518">MSLFRLPADIKQNPPYVWSLFHLWVLVNSRCSQVDNQD</sequence>
<dbReference type="Proteomes" id="UP000055024">
    <property type="component" value="Unassembled WGS sequence"/>
</dbReference>
<organism evidence="1 2">
    <name type="scientific">Trichinella zimbabwensis</name>
    <dbReference type="NCBI Taxonomy" id="268475"/>
    <lineage>
        <taxon>Eukaryota</taxon>
        <taxon>Metazoa</taxon>
        <taxon>Ecdysozoa</taxon>
        <taxon>Nematoda</taxon>
        <taxon>Enoplea</taxon>
        <taxon>Dorylaimia</taxon>
        <taxon>Trichinellida</taxon>
        <taxon>Trichinellidae</taxon>
        <taxon>Trichinella</taxon>
    </lineage>
</organism>
<accession>A0A0V1G9I5</accession>
<proteinExistence type="predicted"/>
<evidence type="ECO:0000313" key="2">
    <source>
        <dbReference type="Proteomes" id="UP000055024"/>
    </source>
</evidence>
<keyword evidence="2" id="KW-1185">Reference proteome</keyword>
<evidence type="ECO:0000313" key="1">
    <source>
        <dbReference type="EMBL" id="KRY94879.1"/>
    </source>
</evidence>
<gene>
    <name evidence="1" type="ORF">T11_10226</name>
</gene>
<comment type="caution">
    <text evidence="1">The sequence shown here is derived from an EMBL/GenBank/DDBJ whole genome shotgun (WGS) entry which is preliminary data.</text>
</comment>
<reference evidence="1 2" key="1">
    <citation type="submission" date="2015-01" db="EMBL/GenBank/DDBJ databases">
        <title>Evolution of Trichinella species and genotypes.</title>
        <authorList>
            <person name="Korhonen P.K."/>
            <person name="Edoardo P."/>
            <person name="Giuseppe L.R."/>
            <person name="Gasser R.B."/>
        </authorList>
    </citation>
    <scope>NUCLEOTIDE SEQUENCE [LARGE SCALE GENOMIC DNA]</scope>
    <source>
        <strain evidence="1">ISS1029</strain>
    </source>
</reference>
<dbReference type="AlphaFoldDB" id="A0A0V1G9I5"/>
<protein>
    <submittedName>
        <fullName evidence="1">Uncharacterized protein</fullName>
    </submittedName>
</protein>